<organism evidence="3 4">
    <name type="scientific">Dentipellis fragilis</name>
    <dbReference type="NCBI Taxonomy" id="205917"/>
    <lineage>
        <taxon>Eukaryota</taxon>
        <taxon>Fungi</taxon>
        <taxon>Dikarya</taxon>
        <taxon>Basidiomycota</taxon>
        <taxon>Agaricomycotina</taxon>
        <taxon>Agaricomycetes</taxon>
        <taxon>Russulales</taxon>
        <taxon>Hericiaceae</taxon>
        <taxon>Dentipellis</taxon>
    </lineage>
</organism>
<dbReference type="PROSITE" id="PS51352">
    <property type="entry name" value="THIOREDOXIN_2"/>
    <property type="match status" value="1"/>
</dbReference>
<keyword evidence="4" id="KW-1185">Reference proteome</keyword>
<feature type="compositionally biased region" description="Basic and acidic residues" evidence="1">
    <location>
        <begin position="173"/>
        <end position="184"/>
    </location>
</feature>
<dbReference type="InterPro" id="IPR004480">
    <property type="entry name" value="Monothiol_GRX-rel"/>
</dbReference>
<dbReference type="GO" id="GO:0051537">
    <property type="term" value="F:2 iron, 2 sulfur cluster binding"/>
    <property type="evidence" value="ECO:0007669"/>
    <property type="project" value="TreeGrafter"/>
</dbReference>
<reference evidence="3 4" key="1">
    <citation type="submission" date="2019-02" db="EMBL/GenBank/DDBJ databases">
        <title>Genome sequencing of the rare red list fungi Dentipellis fragilis.</title>
        <authorList>
            <person name="Buettner E."/>
            <person name="Kellner H."/>
        </authorList>
    </citation>
    <scope>NUCLEOTIDE SEQUENCE [LARGE SCALE GENOMIC DNA]</scope>
    <source>
        <strain evidence="3 4">DSM 105465</strain>
    </source>
</reference>
<dbReference type="AlphaFoldDB" id="A0A4Y9YJ75"/>
<feature type="non-terminal residue" evidence="3">
    <location>
        <position position="1"/>
    </location>
</feature>
<name>A0A4Y9YJ75_9AGAM</name>
<dbReference type="PANTHER" id="PTHR10293">
    <property type="entry name" value="GLUTAREDOXIN FAMILY MEMBER"/>
    <property type="match status" value="1"/>
</dbReference>
<feature type="region of interest" description="Disordered" evidence="1">
    <location>
        <begin position="140"/>
        <end position="184"/>
    </location>
</feature>
<dbReference type="CDD" id="cd02984">
    <property type="entry name" value="TRX_PICOT"/>
    <property type="match status" value="1"/>
</dbReference>
<dbReference type="SUPFAM" id="SSF52833">
    <property type="entry name" value="Thioredoxin-like"/>
    <property type="match status" value="2"/>
</dbReference>
<dbReference type="GO" id="GO:0006879">
    <property type="term" value="P:intracellular iron ion homeostasis"/>
    <property type="evidence" value="ECO:0007669"/>
    <property type="project" value="TreeGrafter"/>
</dbReference>
<dbReference type="GO" id="GO:0005829">
    <property type="term" value="C:cytosol"/>
    <property type="evidence" value="ECO:0007669"/>
    <property type="project" value="TreeGrafter"/>
</dbReference>
<proteinExistence type="predicted"/>
<evidence type="ECO:0000313" key="4">
    <source>
        <dbReference type="Proteomes" id="UP000298327"/>
    </source>
</evidence>
<dbReference type="Gene3D" id="3.40.30.10">
    <property type="entry name" value="Glutaredoxin"/>
    <property type="match status" value="2"/>
</dbReference>
<dbReference type="Pfam" id="PF00085">
    <property type="entry name" value="Thioredoxin"/>
    <property type="match status" value="1"/>
</dbReference>
<evidence type="ECO:0000313" key="3">
    <source>
        <dbReference type="EMBL" id="TFY61009.1"/>
    </source>
</evidence>
<protein>
    <recommendedName>
        <fullName evidence="2">Thioredoxin domain-containing protein</fullName>
    </recommendedName>
</protein>
<comment type="caution">
    <text evidence="3">The sequence shown here is derived from an EMBL/GenBank/DDBJ whole genome shotgun (WGS) entry which is preliminary data.</text>
</comment>
<sequence length="287" mass="31524">LHLTRTPPPPPYTTLLTYPLPADTMADTAPLSNFHEVTSPEHFQSLLSADLNRVSLINFWAPWAAPCAQMNDVVRELARKYSQLLVLQVEAESQSDIAESFEIDSVPSFIILRGHTLLGRIAGADAIALTNTIATHLRGPTAGAPLSHTAQATAAPEKFETQEGARCAPAGAHEPEPRRAVHEGLPRPPAVRLLAAHCRAPARAERRLLAFRHLYRRERPVWCVTLVCAFIYERRRLTVIGGGGFAGLKVLNNWPTFPQLIINGEFVGGLDIVQEMVENGEMKELLA</sequence>
<dbReference type="EMBL" id="SEOQ01000532">
    <property type="protein sequence ID" value="TFY61009.1"/>
    <property type="molecule type" value="Genomic_DNA"/>
</dbReference>
<dbReference type="STRING" id="205917.A0A4Y9YJ75"/>
<evidence type="ECO:0000256" key="1">
    <source>
        <dbReference type="SAM" id="MobiDB-lite"/>
    </source>
</evidence>
<feature type="domain" description="Thioredoxin" evidence="2">
    <location>
        <begin position="14"/>
        <end position="138"/>
    </location>
</feature>
<gene>
    <name evidence="3" type="ORF">EVG20_g7213</name>
</gene>
<dbReference type="InterPro" id="IPR013766">
    <property type="entry name" value="Thioredoxin_domain"/>
</dbReference>
<dbReference type="OrthoDB" id="415696at2759"/>
<accession>A0A4Y9YJ75</accession>
<evidence type="ECO:0000259" key="2">
    <source>
        <dbReference type="PROSITE" id="PS51352"/>
    </source>
</evidence>
<dbReference type="FunFam" id="3.40.30.10:FF:000092">
    <property type="entry name" value="Monothiol glutaredoxin"/>
    <property type="match status" value="1"/>
</dbReference>
<dbReference type="PANTHER" id="PTHR10293:SF73">
    <property type="entry name" value="GLUTAREDOXIN-3"/>
    <property type="match status" value="1"/>
</dbReference>
<dbReference type="GO" id="GO:0005634">
    <property type="term" value="C:nucleus"/>
    <property type="evidence" value="ECO:0007669"/>
    <property type="project" value="TreeGrafter"/>
</dbReference>
<dbReference type="PROSITE" id="PS51354">
    <property type="entry name" value="GLUTAREDOXIN_2"/>
    <property type="match status" value="1"/>
</dbReference>
<dbReference type="InterPro" id="IPR036249">
    <property type="entry name" value="Thioredoxin-like_sf"/>
</dbReference>
<dbReference type="Proteomes" id="UP000298327">
    <property type="component" value="Unassembled WGS sequence"/>
</dbReference>